<reference evidence="2" key="1">
    <citation type="journal article" date="2022" name="Mol. Ecol. Resour.">
        <title>The genomes of chicory, endive, great burdock and yacon provide insights into Asteraceae palaeo-polyploidization history and plant inulin production.</title>
        <authorList>
            <person name="Fan W."/>
            <person name="Wang S."/>
            <person name="Wang H."/>
            <person name="Wang A."/>
            <person name="Jiang F."/>
            <person name="Liu H."/>
            <person name="Zhao H."/>
            <person name="Xu D."/>
            <person name="Zhang Y."/>
        </authorList>
    </citation>
    <scope>NUCLEOTIDE SEQUENCE [LARGE SCALE GENOMIC DNA]</scope>
    <source>
        <strain evidence="2">cv. Niubang</strain>
    </source>
</reference>
<sequence>MGALSASIAIRYTAKAKLVVEDEPGVLQPGATREGTNPRVHPGRNQPGISTGKGSNPGVKSGRPQPGSRPGASPPGCDPGNPIREQPGVTRNPFRIEIEPASSSRGSCDPESGL</sequence>
<proteinExistence type="predicted"/>
<comment type="caution">
    <text evidence="1">The sequence shown here is derived from an EMBL/GenBank/DDBJ whole genome shotgun (WGS) entry which is preliminary data.</text>
</comment>
<name>A0ACB9C4P0_ARCLA</name>
<accession>A0ACB9C4P0</accession>
<keyword evidence="2" id="KW-1185">Reference proteome</keyword>
<dbReference type="Proteomes" id="UP001055879">
    <property type="component" value="Linkage Group LG05"/>
</dbReference>
<evidence type="ECO:0000313" key="1">
    <source>
        <dbReference type="EMBL" id="KAI3729147.1"/>
    </source>
</evidence>
<protein>
    <submittedName>
        <fullName evidence="1">Uncharacterized protein</fullName>
    </submittedName>
</protein>
<gene>
    <name evidence="1" type="ORF">L6452_17797</name>
</gene>
<evidence type="ECO:0000313" key="2">
    <source>
        <dbReference type="Proteomes" id="UP001055879"/>
    </source>
</evidence>
<reference evidence="1 2" key="2">
    <citation type="journal article" date="2022" name="Mol. Ecol. Resour.">
        <title>The genomes of chicory, endive, great burdock and yacon provide insights into Asteraceae paleo-polyploidization history and plant inulin production.</title>
        <authorList>
            <person name="Fan W."/>
            <person name="Wang S."/>
            <person name="Wang H."/>
            <person name="Wang A."/>
            <person name="Jiang F."/>
            <person name="Liu H."/>
            <person name="Zhao H."/>
            <person name="Xu D."/>
            <person name="Zhang Y."/>
        </authorList>
    </citation>
    <scope>NUCLEOTIDE SEQUENCE [LARGE SCALE GENOMIC DNA]</scope>
    <source>
        <strain evidence="2">cv. Niubang</strain>
    </source>
</reference>
<organism evidence="1 2">
    <name type="scientific">Arctium lappa</name>
    <name type="common">Greater burdock</name>
    <name type="synonym">Lappa major</name>
    <dbReference type="NCBI Taxonomy" id="4217"/>
    <lineage>
        <taxon>Eukaryota</taxon>
        <taxon>Viridiplantae</taxon>
        <taxon>Streptophyta</taxon>
        <taxon>Embryophyta</taxon>
        <taxon>Tracheophyta</taxon>
        <taxon>Spermatophyta</taxon>
        <taxon>Magnoliopsida</taxon>
        <taxon>eudicotyledons</taxon>
        <taxon>Gunneridae</taxon>
        <taxon>Pentapetalae</taxon>
        <taxon>asterids</taxon>
        <taxon>campanulids</taxon>
        <taxon>Asterales</taxon>
        <taxon>Asteraceae</taxon>
        <taxon>Carduoideae</taxon>
        <taxon>Cardueae</taxon>
        <taxon>Arctiinae</taxon>
        <taxon>Arctium</taxon>
    </lineage>
</organism>
<dbReference type="EMBL" id="CM042051">
    <property type="protein sequence ID" value="KAI3729147.1"/>
    <property type="molecule type" value="Genomic_DNA"/>
</dbReference>